<dbReference type="Gene3D" id="3.90.650.10">
    <property type="entry name" value="PurM-like C-terminal domain"/>
    <property type="match status" value="1"/>
</dbReference>
<name>A0A3B1BVL0_9ZZZZ</name>
<dbReference type="PANTHER" id="PTHR30270:SF0">
    <property type="entry name" value="THIAMINE-MONOPHOSPHATE KINASE"/>
    <property type="match status" value="1"/>
</dbReference>
<dbReference type="NCBIfam" id="TIGR01379">
    <property type="entry name" value="thiL"/>
    <property type="match status" value="1"/>
</dbReference>
<accession>A0A3B1BVL0</accession>
<dbReference type="CDD" id="cd02194">
    <property type="entry name" value="ThiL"/>
    <property type="match status" value="1"/>
</dbReference>
<feature type="domain" description="PurM-like N-terminal" evidence="1">
    <location>
        <begin position="28"/>
        <end position="136"/>
    </location>
</feature>
<dbReference type="AlphaFoldDB" id="A0A3B1BVL0"/>
<proteinExistence type="inferred from homology"/>
<dbReference type="InterPro" id="IPR010918">
    <property type="entry name" value="PurM-like_C_dom"/>
</dbReference>
<reference evidence="3" key="1">
    <citation type="submission" date="2018-06" db="EMBL/GenBank/DDBJ databases">
        <authorList>
            <person name="Zhirakovskaya E."/>
        </authorList>
    </citation>
    <scope>NUCLEOTIDE SEQUENCE</scope>
</reference>
<keyword evidence="3" id="KW-0418">Kinase</keyword>
<dbReference type="EMBL" id="UOFY01000028">
    <property type="protein sequence ID" value="VAX08707.1"/>
    <property type="molecule type" value="Genomic_DNA"/>
</dbReference>
<dbReference type="HAMAP" id="MF_02128">
    <property type="entry name" value="TMP_kinase"/>
    <property type="match status" value="1"/>
</dbReference>
<dbReference type="InterPro" id="IPR036676">
    <property type="entry name" value="PurM-like_C_sf"/>
</dbReference>
<dbReference type="GO" id="GO:0009228">
    <property type="term" value="P:thiamine biosynthetic process"/>
    <property type="evidence" value="ECO:0007669"/>
    <property type="project" value="InterPro"/>
</dbReference>
<evidence type="ECO:0000259" key="2">
    <source>
        <dbReference type="Pfam" id="PF02769"/>
    </source>
</evidence>
<evidence type="ECO:0000313" key="3">
    <source>
        <dbReference type="EMBL" id="VAX08707.1"/>
    </source>
</evidence>
<evidence type="ECO:0000259" key="1">
    <source>
        <dbReference type="Pfam" id="PF00586"/>
    </source>
</evidence>
<sequence>MSDSEFDIISRYFSRRIANNENIILGIGDDAAILSTPVDKQLLVSVDTLISGVHFSEQTSAADIAYKALAVNLSDLAAMGATPAWFTLALTLAEVDHPWLQEFSQSLADIASAYDIPLVGGDTTRGALSITIQIAGHVETGCALLRSGAKPGDNIYVSGNIGDAALGLYATQHSYTDDALTLVERLNRPQPRIELGQQLTGLASACIDVSDGLFADLRHLLAASGVGAILQQDKIPLSAEAKKFVSDKPECLDLIYNRGDDYELCFCVPAESCSEIENIAKQLNCKLSHIGEIISGNTLQILNAQGKHLNPGNDNYDHFAEKI</sequence>
<keyword evidence="3" id="KW-0808">Transferase</keyword>
<dbReference type="InterPro" id="IPR016188">
    <property type="entry name" value="PurM-like_N"/>
</dbReference>
<dbReference type="Pfam" id="PF00586">
    <property type="entry name" value="AIRS"/>
    <property type="match status" value="1"/>
</dbReference>
<dbReference type="PANTHER" id="PTHR30270">
    <property type="entry name" value="THIAMINE-MONOPHOSPHATE KINASE"/>
    <property type="match status" value="1"/>
</dbReference>
<dbReference type="InterPro" id="IPR036921">
    <property type="entry name" value="PurM-like_N_sf"/>
</dbReference>
<dbReference type="InterPro" id="IPR006283">
    <property type="entry name" value="ThiL-like"/>
</dbReference>
<dbReference type="Pfam" id="PF02769">
    <property type="entry name" value="AIRS_C"/>
    <property type="match status" value="1"/>
</dbReference>
<dbReference type="SUPFAM" id="SSF56042">
    <property type="entry name" value="PurM C-terminal domain-like"/>
    <property type="match status" value="1"/>
</dbReference>
<dbReference type="GO" id="GO:0009030">
    <property type="term" value="F:thiamine-phosphate kinase activity"/>
    <property type="evidence" value="ECO:0007669"/>
    <property type="project" value="UniProtKB-EC"/>
</dbReference>
<dbReference type="EC" id="2.7.4.16" evidence="3"/>
<dbReference type="Gene3D" id="3.30.1330.10">
    <property type="entry name" value="PurM-like, N-terminal domain"/>
    <property type="match status" value="1"/>
</dbReference>
<gene>
    <name evidence="3" type="ORF">MNBD_GAMMA25-905</name>
</gene>
<protein>
    <submittedName>
        <fullName evidence="3">Thiamine-monophosphate kinase</fullName>
        <ecNumber evidence="3">2.7.4.16</ecNumber>
    </submittedName>
</protein>
<organism evidence="3">
    <name type="scientific">hydrothermal vent metagenome</name>
    <dbReference type="NCBI Taxonomy" id="652676"/>
    <lineage>
        <taxon>unclassified sequences</taxon>
        <taxon>metagenomes</taxon>
        <taxon>ecological metagenomes</taxon>
    </lineage>
</organism>
<feature type="domain" description="PurM-like C-terminal" evidence="2">
    <location>
        <begin position="150"/>
        <end position="299"/>
    </location>
</feature>
<dbReference type="PIRSF" id="PIRSF005303">
    <property type="entry name" value="Thiam_monoph_kin"/>
    <property type="match status" value="1"/>
</dbReference>
<dbReference type="SUPFAM" id="SSF55326">
    <property type="entry name" value="PurM N-terminal domain-like"/>
    <property type="match status" value="1"/>
</dbReference>